<evidence type="ECO:0000256" key="10">
    <source>
        <dbReference type="PROSITE-ProRule" id="PRU00042"/>
    </source>
</evidence>
<sequence>MSNAVPNSSGKSLETSVRAHKVEKCKCSECSRTFSSKSGLGKHMKVHTREKPYQCSICLKVFKEPINLRSHMRLGHLAVVYQCPECMENFKTKTDLATHLSSHQKNKSHKSMEDFPDVLHQMVHVKDICTGEKSHYYQCSVCDKGYARKNHWARHYRSAHAELKEHVCVECKLVFTDISCLVAHTVVHTGWKRFQCKVCTKCFSRRANLITHMRSHTGEKPFQCNVCLKHFSHNCTLRKHYEKFCRNQPI</sequence>
<dbReference type="Gene3D" id="3.30.160.60">
    <property type="entry name" value="Classic Zinc Finger"/>
    <property type="match status" value="5"/>
</dbReference>
<gene>
    <name evidence="12" type="ORF">OTU49_007093</name>
</gene>
<organism evidence="12 13">
    <name type="scientific">Cherax quadricarinatus</name>
    <name type="common">Australian red claw crayfish</name>
    <dbReference type="NCBI Taxonomy" id="27406"/>
    <lineage>
        <taxon>Eukaryota</taxon>
        <taxon>Metazoa</taxon>
        <taxon>Ecdysozoa</taxon>
        <taxon>Arthropoda</taxon>
        <taxon>Crustacea</taxon>
        <taxon>Multicrustacea</taxon>
        <taxon>Malacostraca</taxon>
        <taxon>Eumalacostraca</taxon>
        <taxon>Eucarida</taxon>
        <taxon>Decapoda</taxon>
        <taxon>Pleocyemata</taxon>
        <taxon>Astacidea</taxon>
        <taxon>Parastacoidea</taxon>
        <taxon>Parastacidae</taxon>
        <taxon>Cherax</taxon>
    </lineage>
</organism>
<dbReference type="FunFam" id="3.30.160.60:FF:000478">
    <property type="entry name" value="Zinc finger protein 133"/>
    <property type="match status" value="1"/>
</dbReference>
<evidence type="ECO:0000256" key="3">
    <source>
        <dbReference type="ARBA" id="ARBA00022737"/>
    </source>
</evidence>
<dbReference type="PANTHER" id="PTHR24384:SF189">
    <property type="entry name" value="C2H2-TYPE DOMAIN-CONTAINING PROTEIN-RELATED"/>
    <property type="match status" value="1"/>
</dbReference>
<dbReference type="GO" id="GO:0008270">
    <property type="term" value="F:zinc ion binding"/>
    <property type="evidence" value="ECO:0007669"/>
    <property type="project" value="UniProtKB-KW"/>
</dbReference>
<keyword evidence="9" id="KW-0539">Nucleus</keyword>
<evidence type="ECO:0000313" key="13">
    <source>
        <dbReference type="Proteomes" id="UP001445076"/>
    </source>
</evidence>
<evidence type="ECO:0000256" key="4">
    <source>
        <dbReference type="ARBA" id="ARBA00022771"/>
    </source>
</evidence>
<dbReference type="GO" id="GO:0000978">
    <property type="term" value="F:RNA polymerase II cis-regulatory region sequence-specific DNA binding"/>
    <property type="evidence" value="ECO:0007669"/>
    <property type="project" value="TreeGrafter"/>
</dbReference>
<proteinExistence type="predicted"/>
<dbReference type="GO" id="GO:0005634">
    <property type="term" value="C:nucleus"/>
    <property type="evidence" value="ECO:0007669"/>
    <property type="project" value="UniProtKB-SubCell"/>
</dbReference>
<feature type="domain" description="C2H2-type" evidence="11">
    <location>
        <begin position="81"/>
        <end position="108"/>
    </location>
</feature>
<dbReference type="Pfam" id="PF00096">
    <property type="entry name" value="zf-C2H2"/>
    <property type="match status" value="5"/>
</dbReference>
<dbReference type="InterPro" id="IPR013087">
    <property type="entry name" value="Znf_C2H2_type"/>
</dbReference>
<dbReference type="GO" id="GO:0000981">
    <property type="term" value="F:DNA-binding transcription factor activity, RNA polymerase II-specific"/>
    <property type="evidence" value="ECO:0007669"/>
    <property type="project" value="TreeGrafter"/>
</dbReference>
<keyword evidence="8" id="KW-0804">Transcription</keyword>
<evidence type="ECO:0000256" key="6">
    <source>
        <dbReference type="ARBA" id="ARBA00023015"/>
    </source>
</evidence>
<feature type="domain" description="C2H2-type" evidence="11">
    <location>
        <begin position="166"/>
        <end position="193"/>
    </location>
</feature>
<comment type="subcellular location">
    <subcellularLocation>
        <location evidence="1">Nucleus</location>
    </subcellularLocation>
</comment>
<dbReference type="PANTHER" id="PTHR24384">
    <property type="entry name" value="FINGER PUTATIVE TRANSCRIPTION FACTOR FAMILY-RELATED"/>
    <property type="match status" value="1"/>
</dbReference>
<keyword evidence="5" id="KW-0862">Zinc</keyword>
<dbReference type="InterPro" id="IPR050752">
    <property type="entry name" value="C2H2-ZF_domain"/>
</dbReference>
<feature type="domain" description="C2H2-type" evidence="11">
    <location>
        <begin position="222"/>
        <end position="249"/>
    </location>
</feature>
<dbReference type="EMBL" id="JARKIK010000057">
    <property type="protein sequence ID" value="KAK8732441.1"/>
    <property type="molecule type" value="Genomic_DNA"/>
</dbReference>
<feature type="domain" description="C2H2-type" evidence="11">
    <location>
        <begin position="25"/>
        <end position="52"/>
    </location>
</feature>
<feature type="domain" description="C2H2-type" evidence="11">
    <location>
        <begin position="137"/>
        <end position="165"/>
    </location>
</feature>
<evidence type="ECO:0000256" key="9">
    <source>
        <dbReference type="ARBA" id="ARBA00023242"/>
    </source>
</evidence>
<dbReference type="SUPFAM" id="SSF57667">
    <property type="entry name" value="beta-beta-alpha zinc fingers"/>
    <property type="match status" value="3"/>
</dbReference>
<keyword evidence="3" id="KW-0677">Repeat</keyword>
<keyword evidence="6" id="KW-0805">Transcription regulation</keyword>
<protein>
    <recommendedName>
        <fullName evidence="11">C2H2-type domain-containing protein</fullName>
    </recommendedName>
</protein>
<comment type="caution">
    <text evidence="12">The sequence shown here is derived from an EMBL/GenBank/DDBJ whole genome shotgun (WGS) entry which is preliminary data.</text>
</comment>
<dbReference type="AlphaFoldDB" id="A0AAW0WZS5"/>
<feature type="domain" description="C2H2-type" evidence="11">
    <location>
        <begin position="53"/>
        <end position="76"/>
    </location>
</feature>
<evidence type="ECO:0000259" key="11">
    <source>
        <dbReference type="PROSITE" id="PS50157"/>
    </source>
</evidence>
<evidence type="ECO:0000256" key="1">
    <source>
        <dbReference type="ARBA" id="ARBA00004123"/>
    </source>
</evidence>
<evidence type="ECO:0000256" key="5">
    <source>
        <dbReference type="ARBA" id="ARBA00022833"/>
    </source>
</evidence>
<keyword evidence="2" id="KW-0479">Metal-binding</keyword>
<evidence type="ECO:0000313" key="12">
    <source>
        <dbReference type="EMBL" id="KAK8732441.1"/>
    </source>
</evidence>
<reference evidence="12 13" key="1">
    <citation type="journal article" date="2024" name="BMC Genomics">
        <title>Genome assembly of redclaw crayfish (Cherax quadricarinatus) provides insights into its immune adaptation and hypoxia tolerance.</title>
        <authorList>
            <person name="Liu Z."/>
            <person name="Zheng J."/>
            <person name="Li H."/>
            <person name="Fang K."/>
            <person name="Wang S."/>
            <person name="He J."/>
            <person name="Zhou D."/>
            <person name="Weng S."/>
            <person name="Chi M."/>
            <person name="Gu Z."/>
            <person name="He J."/>
            <person name="Li F."/>
            <person name="Wang M."/>
        </authorList>
    </citation>
    <scope>NUCLEOTIDE SEQUENCE [LARGE SCALE GENOMIC DNA]</scope>
    <source>
        <strain evidence="12">ZL_2023a</strain>
    </source>
</reference>
<keyword evidence="4 10" id="KW-0863">Zinc-finger</keyword>
<dbReference type="FunFam" id="3.30.160.60:FF:000446">
    <property type="entry name" value="Zinc finger protein"/>
    <property type="match status" value="2"/>
</dbReference>
<keyword evidence="7" id="KW-0238">DNA-binding</keyword>
<dbReference type="SMART" id="SM00355">
    <property type="entry name" value="ZnF_C2H2"/>
    <property type="match status" value="7"/>
</dbReference>
<dbReference type="FunFam" id="3.30.160.60:FF:000100">
    <property type="entry name" value="Zinc finger 45-like"/>
    <property type="match status" value="1"/>
</dbReference>
<feature type="domain" description="C2H2-type" evidence="11">
    <location>
        <begin position="194"/>
        <end position="221"/>
    </location>
</feature>
<evidence type="ECO:0000256" key="2">
    <source>
        <dbReference type="ARBA" id="ARBA00022723"/>
    </source>
</evidence>
<accession>A0AAW0WZS5</accession>
<dbReference type="InterPro" id="IPR036236">
    <property type="entry name" value="Znf_C2H2_sf"/>
</dbReference>
<dbReference type="PROSITE" id="PS00028">
    <property type="entry name" value="ZINC_FINGER_C2H2_1"/>
    <property type="match status" value="5"/>
</dbReference>
<keyword evidence="13" id="KW-1185">Reference proteome</keyword>
<evidence type="ECO:0000256" key="8">
    <source>
        <dbReference type="ARBA" id="ARBA00023163"/>
    </source>
</evidence>
<evidence type="ECO:0000256" key="7">
    <source>
        <dbReference type="ARBA" id="ARBA00023125"/>
    </source>
</evidence>
<dbReference type="Proteomes" id="UP001445076">
    <property type="component" value="Unassembled WGS sequence"/>
</dbReference>
<dbReference type="PROSITE" id="PS50157">
    <property type="entry name" value="ZINC_FINGER_C2H2_2"/>
    <property type="match status" value="7"/>
</dbReference>
<name>A0AAW0WZS5_CHEQU</name>